<keyword evidence="3" id="KW-0509">mRNA transport</keyword>
<evidence type="ECO:0000256" key="4">
    <source>
        <dbReference type="ARBA" id="ARBA00022927"/>
    </source>
</evidence>
<dbReference type="GO" id="GO:0015031">
    <property type="term" value="P:protein transport"/>
    <property type="evidence" value="ECO:0007669"/>
    <property type="project" value="UniProtKB-KW"/>
</dbReference>
<dbReference type="Pfam" id="PF13634">
    <property type="entry name" value="Nucleoporin_FG"/>
    <property type="match status" value="1"/>
</dbReference>
<feature type="compositionally biased region" description="Low complexity" evidence="8">
    <location>
        <begin position="70"/>
        <end position="79"/>
    </location>
</feature>
<evidence type="ECO:0000256" key="2">
    <source>
        <dbReference type="ARBA" id="ARBA00022448"/>
    </source>
</evidence>
<feature type="compositionally biased region" description="Gly residues" evidence="8">
    <location>
        <begin position="16"/>
        <end position="26"/>
    </location>
</feature>
<sequence>MSLFNKPGGLSLNTGSTGGSLFGGGASTSSSQPQQSGGLFGSSTANPSQPQTGGGLFGSATQKPGGLFGSSTTTSSQPQTGGGLFGGGQTQNQSQPQQSTGGGLFGGSAATTQNKPSLLGTSTTTSTQQPQQPSSLFGGAASTAQAQPQKPSLFGNTTTTQPGQPSAQTGGTVPGVKIDVSNLRGTTRFNDLHEELQKQIEQIDNFILQQMQYKDQCDALMPKHEEALSYIPNDVNYVSQRFETLQRALENDAQAVDHVRKLVKRDAADARLSFRAIDNLKLPQQYHYTGMWNSTTGIASSRTGAAPGAGADGKKAEDAALEDDEIAGTGPRSADLVSYFSAQADDMKRTLASYTSTVQEIESHLRGVEASTMQQMQQLLFTRGRDGGQRSAEDQIRELAAVLKEFEAGIFGVAGKVGSARENVQEAILGSSNAVGGGSAANVPGYGMGFSSRGGIY</sequence>
<dbReference type="PANTHER" id="PTHR13437">
    <property type="entry name" value="NUCLEOPORIN P58/P45 NUCLEOPORIN-LIKE PROTEIN 1"/>
    <property type="match status" value="1"/>
</dbReference>
<evidence type="ECO:0000313" key="9">
    <source>
        <dbReference type="EMBL" id="KZF19321.1"/>
    </source>
</evidence>
<dbReference type="GeneID" id="28899649"/>
<feature type="compositionally biased region" description="Low complexity" evidence="8">
    <location>
        <begin position="90"/>
        <end position="99"/>
    </location>
</feature>
<dbReference type="InterPro" id="IPR025574">
    <property type="entry name" value="Nucleoporin_FG_rpt"/>
</dbReference>
<dbReference type="OMA" id="KLPTHYH"/>
<dbReference type="GO" id="GO:0005643">
    <property type="term" value="C:nuclear pore"/>
    <property type="evidence" value="ECO:0007669"/>
    <property type="project" value="UniProtKB-SubCell"/>
</dbReference>
<keyword evidence="4" id="KW-0653">Protein transport</keyword>
<dbReference type="AlphaFoldDB" id="A0A164ZNS9"/>
<feature type="region of interest" description="Disordered" evidence="8">
    <location>
        <begin position="1"/>
        <end position="175"/>
    </location>
</feature>
<protein>
    <recommendedName>
        <fullName evidence="11">Nucleoporin NUP49/NSP49</fullName>
    </recommendedName>
</protein>
<dbReference type="STRING" id="1328760.A0A164ZNS9"/>
<evidence type="ECO:0000256" key="6">
    <source>
        <dbReference type="ARBA" id="ARBA00023132"/>
    </source>
</evidence>
<feature type="region of interest" description="Disordered" evidence="8">
    <location>
        <begin position="303"/>
        <end position="328"/>
    </location>
</feature>
<accession>A0A164ZNS9</accession>
<feature type="compositionally biased region" description="Low complexity" evidence="8">
    <location>
        <begin position="116"/>
        <end position="136"/>
    </location>
</feature>
<dbReference type="RefSeq" id="XP_018184876.1">
    <property type="nucleotide sequence ID" value="XM_018334512.1"/>
</dbReference>
<dbReference type="Proteomes" id="UP000076632">
    <property type="component" value="Unassembled WGS sequence"/>
</dbReference>
<dbReference type="GO" id="GO:0017056">
    <property type="term" value="F:structural constituent of nuclear pore"/>
    <property type="evidence" value="ECO:0007669"/>
    <property type="project" value="InterPro"/>
</dbReference>
<proteinExistence type="predicted"/>
<dbReference type="EMBL" id="KV407466">
    <property type="protein sequence ID" value="KZF19321.1"/>
    <property type="molecule type" value="Genomic_DNA"/>
</dbReference>
<gene>
    <name evidence="9" type="ORF">L228DRAFT_263665</name>
</gene>
<dbReference type="Pfam" id="PF21121">
    <property type="entry name" value="Nup49_C"/>
    <property type="match status" value="1"/>
</dbReference>
<dbReference type="InterPro" id="IPR024882">
    <property type="entry name" value="NUP58/p45/49"/>
</dbReference>
<keyword evidence="6" id="KW-0906">Nuclear pore complex</keyword>
<dbReference type="PANTHER" id="PTHR13437:SF2">
    <property type="entry name" value="NUCLEOPORIN P58_P45"/>
    <property type="match status" value="1"/>
</dbReference>
<dbReference type="GO" id="GO:0008139">
    <property type="term" value="F:nuclear localization sequence binding"/>
    <property type="evidence" value="ECO:0007669"/>
    <property type="project" value="InterPro"/>
</dbReference>
<evidence type="ECO:0000256" key="8">
    <source>
        <dbReference type="SAM" id="MobiDB-lite"/>
    </source>
</evidence>
<dbReference type="OrthoDB" id="2538017at2759"/>
<evidence type="ECO:0000256" key="7">
    <source>
        <dbReference type="ARBA" id="ARBA00023242"/>
    </source>
</evidence>
<reference evidence="9 10" key="1">
    <citation type="journal article" date="2016" name="Fungal Biol.">
        <title>The genome of Xylona heveae provides a window into fungal endophytism.</title>
        <authorList>
            <person name="Gazis R."/>
            <person name="Kuo A."/>
            <person name="Riley R."/>
            <person name="LaButti K."/>
            <person name="Lipzen A."/>
            <person name="Lin J."/>
            <person name="Amirebrahimi M."/>
            <person name="Hesse C.N."/>
            <person name="Spatafora J.W."/>
            <person name="Henrissat B."/>
            <person name="Hainaut M."/>
            <person name="Grigoriev I.V."/>
            <person name="Hibbett D.S."/>
        </authorList>
    </citation>
    <scope>NUCLEOTIDE SEQUENCE [LARGE SCALE GENOMIC DNA]</scope>
    <source>
        <strain evidence="9 10">TC161</strain>
    </source>
</reference>
<evidence type="ECO:0000256" key="1">
    <source>
        <dbReference type="ARBA" id="ARBA00004567"/>
    </source>
</evidence>
<dbReference type="InParanoid" id="A0A164ZNS9"/>
<organism evidence="9 10">
    <name type="scientific">Xylona heveae (strain CBS 132557 / TC161)</name>
    <dbReference type="NCBI Taxonomy" id="1328760"/>
    <lineage>
        <taxon>Eukaryota</taxon>
        <taxon>Fungi</taxon>
        <taxon>Dikarya</taxon>
        <taxon>Ascomycota</taxon>
        <taxon>Pezizomycotina</taxon>
        <taxon>Xylonomycetes</taxon>
        <taxon>Xylonales</taxon>
        <taxon>Xylonaceae</taxon>
        <taxon>Xylona</taxon>
    </lineage>
</organism>
<feature type="compositionally biased region" description="Polar residues" evidence="8">
    <location>
        <begin position="142"/>
        <end position="171"/>
    </location>
</feature>
<comment type="subcellular location">
    <subcellularLocation>
        <location evidence="1">Nucleus</location>
        <location evidence="1">Nuclear pore complex</location>
    </subcellularLocation>
</comment>
<evidence type="ECO:0000256" key="3">
    <source>
        <dbReference type="ARBA" id="ARBA00022816"/>
    </source>
</evidence>
<evidence type="ECO:0000256" key="5">
    <source>
        <dbReference type="ARBA" id="ARBA00023010"/>
    </source>
</evidence>
<keyword evidence="10" id="KW-1185">Reference proteome</keyword>
<name>A0A164ZNS9_XYLHT</name>
<keyword evidence="5" id="KW-0811">Translocation</keyword>
<feature type="compositionally biased region" description="Gly residues" evidence="8">
    <location>
        <begin position="80"/>
        <end position="89"/>
    </location>
</feature>
<evidence type="ECO:0008006" key="11">
    <source>
        <dbReference type="Google" id="ProtNLM"/>
    </source>
</evidence>
<feature type="compositionally biased region" description="Low complexity" evidence="8">
    <location>
        <begin position="27"/>
        <end position="43"/>
    </location>
</feature>
<dbReference type="GO" id="GO:0051028">
    <property type="term" value="P:mRNA transport"/>
    <property type="evidence" value="ECO:0007669"/>
    <property type="project" value="UniProtKB-KW"/>
</dbReference>
<keyword evidence="2" id="KW-0813">Transport</keyword>
<keyword evidence="7" id="KW-0539">Nucleus</keyword>
<evidence type="ECO:0000313" key="10">
    <source>
        <dbReference type="Proteomes" id="UP000076632"/>
    </source>
</evidence>